<dbReference type="Gene3D" id="1.10.3430.10">
    <property type="entry name" value="Ammonium transporter AmtB like domains"/>
    <property type="match status" value="1"/>
</dbReference>
<feature type="domain" description="Ammonium transporter AmtB-like" evidence="6">
    <location>
        <begin position="4"/>
        <end position="136"/>
    </location>
</feature>
<evidence type="ECO:0000313" key="7">
    <source>
        <dbReference type="EMBL" id="CAL4098365.1"/>
    </source>
</evidence>
<dbReference type="GO" id="GO:0005886">
    <property type="term" value="C:plasma membrane"/>
    <property type="evidence" value="ECO:0007669"/>
    <property type="project" value="TreeGrafter"/>
</dbReference>
<dbReference type="GO" id="GO:0008519">
    <property type="term" value="F:ammonium channel activity"/>
    <property type="evidence" value="ECO:0007669"/>
    <property type="project" value="InterPro"/>
</dbReference>
<comment type="caution">
    <text evidence="7">The sequence shown here is derived from an EMBL/GenBank/DDBJ whole genome shotgun (WGS) entry which is preliminary data.</text>
</comment>
<dbReference type="Pfam" id="PF00909">
    <property type="entry name" value="Ammonium_transp"/>
    <property type="match status" value="1"/>
</dbReference>
<dbReference type="GO" id="GO:0097272">
    <property type="term" value="P:ammonium homeostasis"/>
    <property type="evidence" value="ECO:0007669"/>
    <property type="project" value="TreeGrafter"/>
</dbReference>
<dbReference type="AlphaFoldDB" id="A0AAV2QRK4"/>
<keyword evidence="8" id="KW-1185">Reference proteome</keyword>
<comment type="subcellular location">
    <subcellularLocation>
        <location evidence="1">Membrane</location>
        <topology evidence="1">Multi-pass membrane protein</topology>
    </subcellularLocation>
</comment>
<feature type="non-terminal residue" evidence="7">
    <location>
        <position position="1"/>
    </location>
</feature>
<keyword evidence="4 5" id="KW-0472">Membrane</keyword>
<dbReference type="PANTHER" id="PTHR11730">
    <property type="entry name" value="AMMONIUM TRANSPORTER"/>
    <property type="match status" value="1"/>
</dbReference>
<dbReference type="InterPro" id="IPR029020">
    <property type="entry name" value="Ammonium/urea_transptr"/>
</dbReference>
<accession>A0AAV2QRK4</accession>
<dbReference type="InterPro" id="IPR024041">
    <property type="entry name" value="NH4_transpt_AmtB-like_dom"/>
</dbReference>
<proteinExistence type="predicted"/>
<evidence type="ECO:0000259" key="6">
    <source>
        <dbReference type="Pfam" id="PF00909"/>
    </source>
</evidence>
<feature type="transmembrane region" description="Helical" evidence="5">
    <location>
        <begin position="99"/>
        <end position="119"/>
    </location>
</feature>
<evidence type="ECO:0000256" key="5">
    <source>
        <dbReference type="SAM" id="Phobius"/>
    </source>
</evidence>
<evidence type="ECO:0000256" key="1">
    <source>
        <dbReference type="ARBA" id="ARBA00004141"/>
    </source>
</evidence>
<protein>
    <recommendedName>
        <fullName evidence="6">Ammonium transporter AmtB-like domain-containing protein</fullName>
    </recommendedName>
</protein>
<dbReference type="PANTHER" id="PTHR11730:SF58">
    <property type="entry name" value="AMMONIUM TRANSPORTER"/>
    <property type="match status" value="1"/>
</dbReference>
<keyword evidence="3 5" id="KW-1133">Transmembrane helix</keyword>
<dbReference type="Proteomes" id="UP001497623">
    <property type="component" value="Unassembled WGS sequence"/>
</dbReference>
<evidence type="ECO:0000256" key="4">
    <source>
        <dbReference type="ARBA" id="ARBA00023136"/>
    </source>
</evidence>
<feature type="transmembrane region" description="Helical" evidence="5">
    <location>
        <begin position="65"/>
        <end position="87"/>
    </location>
</feature>
<dbReference type="EMBL" id="CAXKWB010010533">
    <property type="protein sequence ID" value="CAL4098365.1"/>
    <property type="molecule type" value="Genomic_DNA"/>
</dbReference>
<evidence type="ECO:0000256" key="3">
    <source>
        <dbReference type="ARBA" id="ARBA00022989"/>
    </source>
</evidence>
<feature type="non-terminal residue" evidence="7">
    <location>
        <position position="136"/>
    </location>
</feature>
<dbReference type="SUPFAM" id="SSF111352">
    <property type="entry name" value="Ammonium transporter"/>
    <property type="match status" value="1"/>
</dbReference>
<reference evidence="7 8" key="1">
    <citation type="submission" date="2024-05" db="EMBL/GenBank/DDBJ databases">
        <authorList>
            <person name="Wallberg A."/>
        </authorList>
    </citation>
    <scope>NUCLEOTIDE SEQUENCE [LARGE SCALE GENOMIC DNA]</scope>
</reference>
<feature type="transmembrane region" description="Helical" evidence="5">
    <location>
        <begin position="22"/>
        <end position="44"/>
    </location>
</feature>
<sequence length="136" mass="14420">CIPAGWLWGSHGFLYKMGAIDIAGSAGVHLNGGAAALVCAWMVGPRIGRYDEGRSSLPLGNPTNAILGMFMLWWGWFGFNCGSTYGMSGNLWKYSARTAVTTLQASIAAGLVGMIYSWLGNHRLEVSDCVNSVLGG</sequence>
<gene>
    <name evidence="7" type="ORF">MNOR_LOCUS16206</name>
</gene>
<organism evidence="7 8">
    <name type="scientific">Meganyctiphanes norvegica</name>
    <name type="common">Northern krill</name>
    <name type="synonym">Thysanopoda norvegica</name>
    <dbReference type="NCBI Taxonomy" id="48144"/>
    <lineage>
        <taxon>Eukaryota</taxon>
        <taxon>Metazoa</taxon>
        <taxon>Ecdysozoa</taxon>
        <taxon>Arthropoda</taxon>
        <taxon>Crustacea</taxon>
        <taxon>Multicrustacea</taxon>
        <taxon>Malacostraca</taxon>
        <taxon>Eumalacostraca</taxon>
        <taxon>Eucarida</taxon>
        <taxon>Euphausiacea</taxon>
        <taxon>Euphausiidae</taxon>
        <taxon>Meganyctiphanes</taxon>
    </lineage>
</organism>
<evidence type="ECO:0000313" key="8">
    <source>
        <dbReference type="Proteomes" id="UP001497623"/>
    </source>
</evidence>
<keyword evidence="2 5" id="KW-0812">Transmembrane</keyword>
<evidence type="ECO:0000256" key="2">
    <source>
        <dbReference type="ARBA" id="ARBA00022692"/>
    </source>
</evidence>
<name>A0AAV2QRK4_MEGNR</name>